<evidence type="ECO:0008006" key="4">
    <source>
        <dbReference type="Google" id="ProtNLM"/>
    </source>
</evidence>
<feature type="region of interest" description="Disordered" evidence="1">
    <location>
        <begin position="347"/>
        <end position="379"/>
    </location>
</feature>
<sequence length="538" mass="60960">MELVSGSPILSCPFQLCRSQCDSHRDHASSLERRCSSLTSDLSRLQGLFSRSRRESSSFFLACALLAGALKHTRSCVHALAEQKILLCRQLAERELLEQEVRRLADALGGEKEEEEEEKKRRRTMRRWRKSVCAVLALKRWMALSKKTMVLFRLERSGGSVAVCMCGDSHEKDESPEGVCARWLRSKSLSSIILSSMVDLQRALANTGSRSPNVISAARSGFSRLLDHLLDQSAHSISFGSAEENTESSSLKLSQNRQTNLKTLVSALQQHFLLFSQRLHSAEVERRSLRVEVANLKKGRRQERAEFNQTVPSERFQTACEELRQALNREQEAQALIQEQSKQLQALQQRADKHSSEQCDTLSQTKQALSETRQQLSRKERSLRILGKHLSGVQKERRQMEEKLQRAEDELSGAARRQECVIRCMKAAESSCKQVRESLVQLQHSASTHRRPLLFTQEHLDLSGAKHLMLAPEVAACQSFLSVVSQLHHACSSRIDWLEQEVSAHRSHVTALRSELQDACLRESPAYIPVGCRFHVSY</sequence>
<dbReference type="PANTHER" id="PTHR37476">
    <property type="entry name" value="COILED-COIL DOMAIN-CONTAINING PROTEIN 171"/>
    <property type="match status" value="1"/>
</dbReference>
<keyword evidence="3" id="KW-1185">Reference proteome</keyword>
<gene>
    <name evidence="2" type="ORF">XENOCAPTIV_012801</name>
</gene>
<protein>
    <recommendedName>
        <fullName evidence="4">Coiled-coil domain containing 171</fullName>
    </recommendedName>
</protein>
<comment type="caution">
    <text evidence="2">The sequence shown here is derived from an EMBL/GenBank/DDBJ whole genome shotgun (WGS) entry which is preliminary data.</text>
</comment>
<reference evidence="2 3" key="1">
    <citation type="submission" date="2021-06" db="EMBL/GenBank/DDBJ databases">
        <authorList>
            <person name="Palmer J.M."/>
        </authorList>
    </citation>
    <scope>NUCLEOTIDE SEQUENCE [LARGE SCALE GENOMIC DNA]</scope>
    <source>
        <strain evidence="2 3">XC_2019</strain>
        <tissue evidence="2">Muscle</tissue>
    </source>
</reference>
<accession>A0ABV0QRJ5</accession>
<proteinExistence type="predicted"/>
<evidence type="ECO:0000256" key="1">
    <source>
        <dbReference type="SAM" id="MobiDB-lite"/>
    </source>
</evidence>
<name>A0ABV0QRJ5_9TELE</name>
<evidence type="ECO:0000313" key="2">
    <source>
        <dbReference type="EMBL" id="MEQ2198429.1"/>
    </source>
</evidence>
<dbReference type="PANTHER" id="PTHR37476:SF1">
    <property type="entry name" value="COILED-COIL DOMAIN-CONTAINING PROTEIN 171"/>
    <property type="match status" value="1"/>
</dbReference>
<evidence type="ECO:0000313" key="3">
    <source>
        <dbReference type="Proteomes" id="UP001434883"/>
    </source>
</evidence>
<organism evidence="2 3">
    <name type="scientific">Xenoophorus captivus</name>
    <dbReference type="NCBI Taxonomy" id="1517983"/>
    <lineage>
        <taxon>Eukaryota</taxon>
        <taxon>Metazoa</taxon>
        <taxon>Chordata</taxon>
        <taxon>Craniata</taxon>
        <taxon>Vertebrata</taxon>
        <taxon>Euteleostomi</taxon>
        <taxon>Actinopterygii</taxon>
        <taxon>Neopterygii</taxon>
        <taxon>Teleostei</taxon>
        <taxon>Neoteleostei</taxon>
        <taxon>Acanthomorphata</taxon>
        <taxon>Ovalentaria</taxon>
        <taxon>Atherinomorphae</taxon>
        <taxon>Cyprinodontiformes</taxon>
        <taxon>Goodeidae</taxon>
        <taxon>Xenoophorus</taxon>
    </lineage>
</organism>
<feature type="compositionally biased region" description="Polar residues" evidence="1">
    <location>
        <begin position="358"/>
        <end position="375"/>
    </location>
</feature>
<dbReference type="Proteomes" id="UP001434883">
    <property type="component" value="Unassembled WGS sequence"/>
</dbReference>
<dbReference type="EMBL" id="JAHRIN010019488">
    <property type="protein sequence ID" value="MEQ2198429.1"/>
    <property type="molecule type" value="Genomic_DNA"/>
</dbReference>